<dbReference type="AlphaFoldDB" id="A0AAE0HYG8"/>
<comment type="subcellular location">
    <subcellularLocation>
        <location evidence="1">Membrane</location>
        <topology evidence="1">Single-pass membrane protein</topology>
    </subcellularLocation>
</comment>
<dbReference type="EMBL" id="JAUEDM010000006">
    <property type="protein sequence ID" value="KAK3314832.1"/>
    <property type="molecule type" value="Genomic_DNA"/>
</dbReference>
<evidence type="ECO:0000256" key="7">
    <source>
        <dbReference type="ARBA" id="ARBA00035112"/>
    </source>
</evidence>
<keyword evidence="5" id="KW-0472">Membrane</keyword>
<organism evidence="8 9">
    <name type="scientific">Apodospora peruviana</name>
    <dbReference type="NCBI Taxonomy" id="516989"/>
    <lineage>
        <taxon>Eukaryota</taxon>
        <taxon>Fungi</taxon>
        <taxon>Dikarya</taxon>
        <taxon>Ascomycota</taxon>
        <taxon>Pezizomycotina</taxon>
        <taxon>Sordariomycetes</taxon>
        <taxon>Sordariomycetidae</taxon>
        <taxon>Sordariales</taxon>
        <taxon>Lasiosphaeriaceae</taxon>
        <taxon>Apodospora</taxon>
    </lineage>
</organism>
<evidence type="ECO:0000256" key="4">
    <source>
        <dbReference type="ARBA" id="ARBA00023026"/>
    </source>
</evidence>
<protein>
    <submittedName>
        <fullName evidence="8">Uncharacterized protein</fullName>
    </submittedName>
</protein>
<keyword evidence="3" id="KW-1133">Transmembrane helix</keyword>
<comment type="similarity">
    <text evidence="7">Belongs to the ustYa family.</text>
</comment>
<dbReference type="GO" id="GO:0043386">
    <property type="term" value="P:mycotoxin biosynthetic process"/>
    <property type="evidence" value="ECO:0007669"/>
    <property type="project" value="InterPro"/>
</dbReference>
<keyword evidence="9" id="KW-1185">Reference proteome</keyword>
<gene>
    <name evidence="8" type="ORF">B0H66DRAFT_323433</name>
</gene>
<evidence type="ECO:0000313" key="9">
    <source>
        <dbReference type="Proteomes" id="UP001283341"/>
    </source>
</evidence>
<evidence type="ECO:0000256" key="6">
    <source>
        <dbReference type="ARBA" id="ARBA00023180"/>
    </source>
</evidence>
<evidence type="ECO:0000256" key="1">
    <source>
        <dbReference type="ARBA" id="ARBA00004167"/>
    </source>
</evidence>
<name>A0AAE0HYG8_9PEZI</name>
<evidence type="ECO:0000256" key="2">
    <source>
        <dbReference type="ARBA" id="ARBA00022692"/>
    </source>
</evidence>
<dbReference type="GO" id="GO:0016020">
    <property type="term" value="C:membrane"/>
    <property type="evidence" value="ECO:0007669"/>
    <property type="project" value="UniProtKB-SubCell"/>
</dbReference>
<dbReference type="InterPro" id="IPR021765">
    <property type="entry name" value="UstYa-like"/>
</dbReference>
<dbReference type="Pfam" id="PF11807">
    <property type="entry name" value="UstYa"/>
    <property type="match status" value="1"/>
</dbReference>
<reference evidence="8" key="1">
    <citation type="journal article" date="2023" name="Mol. Phylogenet. Evol.">
        <title>Genome-scale phylogeny and comparative genomics of the fungal order Sordariales.</title>
        <authorList>
            <person name="Hensen N."/>
            <person name="Bonometti L."/>
            <person name="Westerberg I."/>
            <person name="Brannstrom I.O."/>
            <person name="Guillou S."/>
            <person name="Cros-Aarteil S."/>
            <person name="Calhoun S."/>
            <person name="Haridas S."/>
            <person name="Kuo A."/>
            <person name="Mondo S."/>
            <person name="Pangilinan J."/>
            <person name="Riley R."/>
            <person name="LaButti K."/>
            <person name="Andreopoulos B."/>
            <person name="Lipzen A."/>
            <person name="Chen C."/>
            <person name="Yan M."/>
            <person name="Daum C."/>
            <person name="Ng V."/>
            <person name="Clum A."/>
            <person name="Steindorff A."/>
            <person name="Ohm R.A."/>
            <person name="Martin F."/>
            <person name="Silar P."/>
            <person name="Natvig D.O."/>
            <person name="Lalanne C."/>
            <person name="Gautier V."/>
            <person name="Ament-Velasquez S.L."/>
            <person name="Kruys A."/>
            <person name="Hutchinson M.I."/>
            <person name="Powell A.J."/>
            <person name="Barry K."/>
            <person name="Miller A.N."/>
            <person name="Grigoriev I.V."/>
            <person name="Debuchy R."/>
            <person name="Gladieux P."/>
            <person name="Hiltunen Thoren M."/>
            <person name="Johannesson H."/>
        </authorList>
    </citation>
    <scope>NUCLEOTIDE SEQUENCE</scope>
    <source>
        <strain evidence="8">CBS 118394</strain>
    </source>
</reference>
<reference evidence="8" key="2">
    <citation type="submission" date="2023-06" db="EMBL/GenBank/DDBJ databases">
        <authorList>
            <consortium name="Lawrence Berkeley National Laboratory"/>
            <person name="Haridas S."/>
            <person name="Hensen N."/>
            <person name="Bonometti L."/>
            <person name="Westerberg I."/>
            <person name="Brannstrom I.O."/>
            <person name="Guillou S."/>
            <person name="Cros-Aarteil S."/>
            <person name="Calhoun S."/>
            <person name="Kuo A."/>
            <person name="Mondo S."/>
            <person name="Pangilinan J."/>
            <person name="Riley R."/>
            <person name="Labutti K."/>
            <person name="Andreopoulos B."/>
            <person name="Lipzen A."/>
            <person name="Chen C."/>
            <person name="Yanf M."/>
            <person name="Daum C."/>
            <person name="Ng V."/>
            <person name="Clum A."/>
            <person name="Steindorff A."/>
            <person name="Ohm R."/>
            <person name="Martin F."/>
            <person name="Silar P."/>
            <person name="Natvig D."/>
            <person name="Lalanne C."/>
            <person name="Gautier V."/>
            <person name="Ament-Velasquez S.L."/>
            <person name="Kruys A."/>
            <person name="Hutchinson M.I."/>
            <person name="Powell A.J."/>
            <person name="Barry K."/>
            <person name="Miller A.N."/>
            <person name="Grigoriev I.V."/>
            <person name="Debuchy R."/>
            <person name="Gladieux P."/>
            <person name="Thoren M.H."/>
            <person name="Johannesson H."/>
        </authorList>
    </citation>
    <scope>NUCLEOTIDE SEQUENCE</scope>
    <source>
        <strain evidence="8">CBS 118394</strain>
    </source>
</reference>
<keyword evidence="4" id="KW-0843">Virulence</keyword>
<evidence type="ECO:0000256" key="3">
    <source>
        <dbReference type="ARBA" id="ARBA00022989"/>
    </source>
</evidence>
<keyword evidence="6" id="KW-0325">Glycoprotein</keyword>
<proteinExistence type="inferred from homology"/>
<comment type="caution">
    <text evidence="8">The sequence shown here is derived from an EMBL/GenBank/DDBJ whole genome shotgun (WGS) entry which is preliminary data.</text>
</comment>
<evidence type="ECO:0000313" key="8">
    <source>
        <dbReference type="EMBL" id="KAK3314832.1"/>
    </source>
</evidence>
<sequence>MRNPDGTINDGQWLHIGKIQVLVYVIASVLTRRLPTDQSDRCIESIRQSITCHSDVSPVLFQWLKSKRINLPHLQLVHRCRNFGKIQDWVFDRFVDLGNRRQRVLDNGRIADYTNLDANPEDDPALLDPPKWWHYNVDDL</sequence>
<accession>A0AAE0HYG8</accession>
<keyword evidence="2" id="KW-0812">Transmembrane</keyword>
<evidence type="ECO:0000256" key="5">
    <source>
        <dbReference type="ARBA" id="ARBA00023136"/>
    </source>
</evidence>
<dbReference type="Proteomes" id="UP001283341">
    <property type="component" value="Unassembled WGS sequence"/>
</dbReference>